<dbReference type="InterPro" id="IPR001584">
    <property type="entry name" value="Integrase_cat-core"/>
</dbReference>
<dbReference type="Proteomes" id="UP000652681">
    <property type="component" value="Unassembled WGS sequence"/>
</dbReference>
<accession>A0A8J6PGH7</accession>
<evidence type="ECO:0000313" key="2">
    <source>
        <dbReference type="EMBL" id="MBC9813933.1"/>
    </source>
</evidence>
<dbReference type="GO" id="GO:0015074">
    <property type="term" value="P:DNA integration"/>
    <property type="evidence" value="ECO:0007669"/>
    <property type="project" value="InterPro"/>
</dbReference>
<keyword evidence="3" id="KW-1185">Reference proteome</keyword>
<dbReference type="SUPFAM" id="SSF46689">
    <property type="entry name" value="Homeodomain-like"/>
    <property type="match status" value="1"/>
</dbReference>
<dbReference type="AlphaFoldDB" id="A0A8J6PGH7"/>
<dbReference type="Gene3D" id="3.30.420.10">
    <property type="entry name" value="Ribonuclease H-like superfamily/Ribonuclease H"/>
    <property type="match status" value="1"/>
</dbReference>
<dbReference type="InterPro" id="IPR036397">
    <property type="entry name" value="RNaseH_sf"/>
</dbReference>
<dbReference type="Pfam" id="PF09299">
    <property type="entry name" value="Mu-transpos_C"/>
    <property type="match status" value="1"/>
</dbReference>
<protein>
    <submittedName>
        <fullName evidence="2">DDE-type integrase/transposase/recombinase</fullName>
    </submittedName>
</protein>
<name>A0A8J6PGH7_9FLAO</name>
<sequence>MKNIVLGTECSYQDQRVTIQKFVDFKKVIIKDESTGELFIEEIRNLDFSEKLTVNQKYIDSISDEDWVEANRKYSIILPLITAEKEMNLEVNKSVLVRELSEKHNVGYVTIYRWLKNYQATGLISSLIPIKRDGGKGKSRLNEEVEKITVDAIEEVYLNKQRLTKKETAIEIIRRCKNAGVTPPHQNTIYNRLQNLDKEKALVKRLGYIDVDQKISPVPGTYTEAKNPLDIIQIDHTVLDIIVVSEDEREPIGRPLITLAIDVYSRMVAGLYISLDPPGALGAGICLSNAILPKEDICAKYELKSEWPFWGVMKNVHMDNAKEFKGKMILRAAQEYGFNINWRPRGKARYGAHIERLLGTFSKKIHTLPGTTFESIKYRGNYNSEAQAVMTLSELEKWLHIQIVDVYHNTVHSTINMTPLQCYKEGVFGSKRKDGIGLPLMKFHPDKVRLDFLPIIERTIQRTGVVIDHIHYYSDIFRNYLYEKAWSANDRFYKNKRSKSHIFKRDPRDISKIYFYDEQEARYVEITYADMRRPPISIWEYRKALKTAAELNPSSQMTEDLIFDAYNRMKKIEEEATLTKKKVKNEAKRKERKRKVEEFGNSLKSIKNSDIRKESNFSTSEIDISNLEPFDFENEI</sequence>
<dbReference type="PROSITE" id="PS50994">
    <property type="entry name" value="INTEGRASE"/>
    <property type="match status" value="1"/>
</dbReference>
<organism evidence="2 3">
    <name type="scientific">Taishania pollutisoli</name>
    <dbReference type="NCBI Taxonomy" id="2766479"/>
    <lineage>
        <taxon>Bacteria</taxon>
        <taxon>Pseudomonadati</taxon>
        <taxon>Bacteroidota</taxon>
        <taxon>Flavobacteriia</taxon>
        <taxon>Flavobacteriales</taxon>
        <taxon>Crocinitomicaceae</taxon>
        <taxon>Taishania</taxon>
    </lineage>
</organism>
<proteinExistence type="predicted"/>
<evidence type="ECO:0000259" key="1">
    <source>
        <dbReference type="PROSITE" id="PS50994"/>
    </source>
</evidence>
<gene>
    <name evidence="2" type="ORF">H9Y05_15760</name>
</gene>
<feature type="domain" description="Integrase catalytic" evidence="1">
    <location>
        <begin position="224"/>
        <end position="427"/>
    </location>
</feature>
<dbReference type="InterPro" id="IPR009057">
    <property type="entry name" value="Homeodomain-like_sf"/>
</dbReference>
<comment type="caution">
    <text evidence="2">The sequence shown here is derived from an EMBL/GenBank/DDBJ whole genome shotgun (WGS) entry which is preliminary data.</text>
</comment>
<reference evidence="2" key="1">
    <citation type="submission" date="2020-09" db="EMBL/GenBank/DDBJ databases">
        <title>Taishania pollutisoli gen. nov., sp. nov., Isolated from Tetrabromobisphenol A-Contaminated Soil.</title>
        <authorList>
            <person name="Chen Q."/>
        </authorList>
    </citation>
    <scope>NUCLEOTIDE SEQUENCE</scope>
    <source>
        <strain evidence="2">CZZ-1</strain>
    </source>
</reference>
<dbReference type="InterPro" id="IPR015378">
    <property type="entry name" value="Transposase-like_Mu_C"/>
</dbReference>
<dbReference type="RefSeq" id="WP_216714836.1">
    <property type="nucleotide sequence ID" value="NZ_JACVEL010000021.1"/>
</dbReference>
<evidence type="ECO:0000313" key="3">
    <source>
        <dbReference type="Proteomes" id="UP000652681"/>
    </source>
</evidence>
<dbReference type="GO" id="GO:0003676">
    <property type="term" value="F:nucleic acid binding"/>
    <property type="evidence" value="ECO:0007669"/>
    <property type="project" value="InterPro"/>
</dbReference>
<dbReference type="SUPFAM" id="SSF53098">
    <property type="entry name" value="Ribonuclease H-like"/>
    <property type="match status" value="1"/>
</dbReference>
<dbReference type="InterPro" id="IPR012337">
    <property type="entry name" value="RNaseH-like_sf"/>
</dbReference>
<dbReference type="EMBL" id="JACVEL010000021">
    <property type="protein sequence ID" value="MBC9813933.1"/>
    <property type="molecule type" value="Genomic_DNA"/>
</dbReference>